<organism evidence="1 2">
    <name type="scientific">Methylomusa anaerophila</name>
    <dbReference type="NCBI Taxonomy" id="1930071"/>
    <lineage>
        <taxon>Bacteria</taxon>
        <taxon>Bacillati</taxon>
        <taxon>Bacillota</taxon>
        <taxon>Negativicutes</taxon>
        <taxon>Selenomonadales</taxon>
        <taxon>Sporomusaceae</taxon>
        <taxon>Methylomusa</taxon>
    </lineage>
</organism>
<evidence type="ECO:0000313" key="1">
    <source>
        <dbReference type="EMBL" id="BBB91472.1"/>
    </source>
</evidence>
<keyword evidence="2" id="KW-1185">Reference proteome</keyword>
<name>A0A348AK74_9FIRM</name>
<evidence type="ECO:0000313" key="2">
    <source>
        <dbReference type="Proteomes" id="UP000276437"/>
    </source>
</evidence>
<accession>A0A348AK74</accession>
<dbReference type="EMBL" id="AP018449">
    <property type="protein sequence ID" value="BBB91472.1"/>
    <property type="molecule type" value="Genomic_DNA"/>
</dbReference>
<dbReference type="RefSeq" id="WP_126308486.1">
    <property type="nucleotide sequence ID" value="NZ_AP018449.1"/>
</dbReference>
<evidence type="ECO:0008006" key="3">
    <source>
        <dbReference type="Google" id="ProtNLM"/>
    </source>
</evidence>
<protein>
    <recommendedName>
        <fullName evidence="3">Dipeptidylpeptidase IV N-terminal domain-containing protein</fullName>
    </recommendedName>
</protein>
<dbReference type="SUPFAM" id="SSF69322">
    <property type="entry name" value="Tricorn protease domain 2"/>
    <property type="match status" value="1"/>
</dbReference>
<proteinExistence type="predicted"/>
<dbReference type="AlphaFoldDB" id="A0A348AK74"/>
<sequence>MAFFTGWRLTNRGRFIVCLLLTLLLQGSIYWYLDQILLAPASSFQVSAASAEQTIISGKAYYSRDRRYMAVVKAGSIEIYSMPDKKLVRSYETGKEQVSYFKWLEDRDLALVGLYYDVDKDNGRVVLSQLNPLADEYQLSTTIDKLASGSKITDVAYSTATNVIYIQVQVADKPAAYRVYRTDANHDLTRIYLASSRVGRIAVLYDEDSLIYDNLEDDTVLLRQGNGSWRVISPPGDKFRLLTVDSTNNIYIARLNKEGLAEEVYKGRLKVGFFHYKTLQTPLNVNDVKI</sequence>
<dbReference type="Proteomes" id="UP000276437">
    <property type="component" value="Chromosome"/>
</dbReference>
<reference evidence="1 2" key="1">
    <citation type="journal article" date="2018" name="Int. J. Syst. Evol. Microbiol.">
        <title>Methylomusa anaerophila gen. nov., sp. nov., an anaerobic methanol-utilizing bacterium isolated from a microbial fuel cell.</title>
        <authorList>
            <person name="Amano N."/>
            <person name="Yamamuro A."/>
            <person name="Miyahara M."/>
            <person name="Kouzuma A."/>
            <person name="Abe T."/>
            <person name="Watanabe K."/>
        </authorList>
    </citation>
    <scope>NUCLEOTIDE SEQUENCE [LARGE SCALE GENOMIC DNA]</scope>
    <source>
        <strain evidence="1 2">MMFC1</strain>
    </source>
</reference>
<dbReference type="KEGG" id="mana:MAMMFC1_02156"/>
<gene>
    <name evidence="1" type="ORF">MAMMFC1_02156</name>
</gene>
<dbReference type="OrthoDB" id="1630871at2"/>